<feature type="binding site" evidence="12">
    <location>
        <begin position="186"/>
        <end position="187"/>
    </location>
    <ligand>
        <name>substrate</name>
    </ligand>
</feature>
<dbReference type="SUPFAM" id="SSF51621">
    <property type="entry name" value="Phosphoenolpyruvate/pyruvate domain"/>
    <property type="match status" value="1"/>
</dbReference>
<comment type="cofactor">
    <cofactor evidence="13">
        <name>Mg(2+)</name>
        <dbReference type="ChEBI" id="CHEBI:18420"/>
    </cofactor>
    <text evidence="13">Can also use Mn(2+) ion.</text>
</comment>
<dbReference type="PANTHER" id="PTHR21631">
    <property type="entry name" value="ISOCITRATE LYASE/MALATE SYNTHASE"/>
    <property type="match status" value="1"/>
</dbReference>
<comment type="pathway">
    <text evidence="1">Carbohydrate metabolism; glyoxylate cycle; (S)-malate from isocitrate: step 1/2.</text>
</comment>
<dbReference type="PATRIC" id="fig|442562.3.peg.1057"/>
<evidence type="ECO:0000256" key="10">
    <source>
        <dbReference type="NCBIfam" id="TIGR01346"/>
    </source>
</evidence>
<evidence type="ECO:0000256" key="5">
    <source>
        <dbReference type="ARBA" id="ARBA00022435"/>
    </source>
</evidence>
<evidence type="ECO:0000313" key="14">
    <source>
        <dbReference type="EMBL" id="EYD77358.1"/>
    </source>
</evidence>
<dbReference type="Proteomes" id="UP000019666">
    <property type="component" value="Unassembled WGS sequence"/>
</dbReference>
<feature type="binding site" evidence="12">
    <location>
        <begin position="86"/>
        <end position="88"/>
    </location>
    <ligand>
        <name>substrate</name>
    </ligand>
</feature>
<comment type="function">
    <text evidence="9">Involved in the metabolic adaptation in response to environmental changes. Catalyzes the reversible formation of succinate and glyoxylate from isocitrate, a key step of the glyoxylate cycle, which operates as an anaplerotic route for replenishing the tricarboxylic acid cycle during growth on fatty acid substrates.</text>
</comment>
<evidence type="ECO:0000256" key="8">
    <source>
        <dbReference type="ARBA" id="ARBA00023531"/>
    </source>
</evidence>
<dbReference type="NCBIfam" id="TIGR01346">
    <property type="entry name" value="isocit_lyase"/>
    <property type="match status" value="1"/>
</dbReference>
<accession>A0A017HT62</accession>
<dbReference type="HOGENOM" id="CLU_019214_2_0_5"/>
<dbReference type="Pfam" id="PF00463">
    <property type="entry name" value="ICL"/>
    <property type="match status" value="2"/>
</dbReference>
<name>A0A017HT62_9RHOB</name>
<evidence type="ECO:0000256" key="4">
    <source>
        <dbReference type="ARBA" id="ARBA00017446"/>
    </source>
</evidence>
<sequence length="428" mass="47272">MTDLTFQDLVPHAPEGRFDGINRPYAPQDVAKLRGSLTVQHTLAERGANRLWKDLHEQPFLNALGAVTGNQAMQQVRAGLRAIYLSGWQVAADANTAGAMYPDQSLYPANAAPELCRRINRTLRRADEIEASEGNVTRDWYVPIVADAEAGFGGPLNSFEIMKAFIEAGAAGVHFEDQLASEKKCGHLGGKVLIPTAAHERNLVAARLAADVMGVPTITVARTDAESAQLITSDVDERDHPFIDRENRTPEGFFRLKPGTGLDHCIARGLAYAEIADLLWWETSHPDLDDARKFAEAVHRKYPGKLLAYNCSPSFNWKAKLDDETIKKFQRELGAMGYKFQFVTLAGFHSLNLSMFELADGYRDRGMDAYSELQQREFAATKQGFTAVRHQREVGTGYFDLVSTTITQGKSSTTAMGESTETAQFTHA</sequence>
<dbReference type="GO" id="GO:0004451">
    <property type="term" value="F:isocitrate lyase activity"/>
    <property type="evidence" value="ECO:0007669"/>
    <property type="project" value="UniProtKB-UniRule"/>
</dbReference>
<evidence type="ECO:0000256" key="12">
    <source>
        <dbReference type="PIRSR" id="PIRSR001362-2"/>
    </source>
</evidence>
<feature type="binding site" evidence="12">
    <location>
        <position position="344"/>
    </location>
    <ligand>
        <name>substrate</name>
    </ligand>
</feature>
<dbReference type="GO" id="GO:0046872">
    <property type="term" value="F:metal ion binding"/>
    <property type="evidence" value="ECO:0007669"/>
    <property type="project" value="UniProtKB-KW"/>
</dbReference>
<dbReference type="CDD" id="cd00377">
    <property type="entry name" value="ICL_PEPM"/>
    <property type="match status" value="1"/>
</dbReference>
<dbReference type="GO" id="GO:0006097">
    <property type="term" value="P:glyoxylate cycle"/>
    <property type="evidence" value="ECO:0007669"/>
    <property type="project" value="UniProtKB-KW"/>
</dbReference>
<dbReference type="InterPro" id="IPR040442">
    <property type="entry name" value="Pyrv_kinase-like_dom_sf"/>
</dbReference>
<keyword evidence="15" id="KW-1185">Reference proteome</keyword>
<dbReference type="Gene3D" id="3.20.20.60">
    <property type="entry name" value="Phosphoenolpyruvate-binding domains"/>
    <property type="match status" value="1"/>
</dbReference>
<evidence type="ECO:0000256" key="9">
    <source>
        <dbReference type="ARBA" id="ARBA00053855"/>
    </source>
</evidence>
<comment type="caution">
    <text evidence="14">The sequence shown here is derived from an EMBL/GenBank/DDBJ whole genome shotgun (WGS) entry which is preliminary data.</text>
</comment>
<evidence type="ECO:0000256" key="6">
    <source>
        <dbReference type="ARBA" id="ARBA00022532"/>
    </source>
</evidence>
<keyword evidence="5" id="KW-0329">Glyoxylate bypass</keyword>
<feature type="binding site" evidence="12">
    <location>
        <begin position="310"/>
        <end position="314"/>
    </location>
    <ligand>
        <name>substrate</name>
    </ligand>
</feature>
<dbReference type="PROSITE" id="PS00161">
    <property type="entry name" value="ISOCITRATE_LYASE"/>
    <property type="match status" value="1"/>
</dbReference>
<keyword evidence="7 14" id="KW-0456">Lyase</keyword>
<dbReference type="InterPro" id="IPR015813">
    <property type="entry name" value="Pyrv/PenolPyrv_kinase-like_dom"/>
</dbReference>
<feature type="binding site" evidence="13">
    <location>
        <position position="147"/>
    </location>
    <ligand>
        <name>Mg(2+)</name>
        <dbReference type="ChEBI" id="CHEBI:18420"/>
    </ligand>
</feature>
<reference evidence="14 15" key="1">
    <citation type="submission" date="2013-02" db="EMBL/GenBank/DDBJ databases">
        <authorList>
            <person name="Fiebig A."/>
            <person name="Goeker M."/>
            <person name="Klenk H.-P.P."/>
        </authorList>
    </citation>
    <scope>NUCLEOTIDE SEQUENCE [LARGE SCALE GENOMIC DNA]</scope>
    <source>
        <strain evidence="14 15">DSM 19309</strain>
    </source>
</reference>
<dbReference type="OrthoDB" id="8629576at2"/>
<evidence type="ECO:0000256" key="7">
    <source>
        <dbReference type="ARBA" id="ARBA00023239"/>
    </source>
</evidence>
<keyword evidence="13" id="KW-0460">Magnesium</keyword>
<dbReference type="NCBIfam" id="NF011645">
    <property type="entry name" value="PRK15063.1"/>
    <property type="match status" value="1"/>
</dbReference>
<evidence type="ECO:0000256" key="13">
    <source>
        <dbReference type="PIRSR" id="PIRSR001362-3"/>
    </source>
</evidence>
<evidence type="ECO:0000313" key="15">
    <source>
        <dbReference type="Proteomes" id="UP000019666"/>
    </source>
</evidence>
<proteinExistence type="inferred from homology"/>
<dbReference type="EC" id="4.1.3.1" evidence="3 10"/>
<dbReference type="EMBL" id="AOSK01000030">
    <property type="protein sequence ID" value="EYD77358.1"/>
    <property type="molecule type" value="Genomic_DNA"/>
</dbReference>
<evidence type="ECO:0000256" key="1">
    <source>
        <dbReference type="ARBA" id="ARBA00004793"/>
    </source>
</evidence>
<dbReference type="InterPro" id="IPR039556">
    <property type="entry name" value="ICL/PEPM"/>
</dbReference>
<comment type="similarity">
    <text evidence="2">Belongs to the isocitrate lyase/PEP mutase superfamily. Isocitrate lyase family.</text>
</comment>
<dbReference type="PIRSF" id="PIRSF001362">
    <property type="entry name" value="Isocit_lyase"/>
    <property type="match status" value="1"/>
</dbReference>
<dbReference type="RefSeq" id="WP_037277880.1">
    <property type="nucleotide sequence ID" value="NZ_KK088543.1"/>
</dbReference>
<dbReference type="AlphaFoldDB" id="A0A017HT62"/>
<evidence type="ECO:0000256" key="3">
    <source>
        <dbReference type="ARBA" id="ARBA00012909"/>
    </source>
</evidence>
<keyword evidence="6" id="KW-0816">Tricarboxylic acid cycle</keyword>
<evidence type="ECO:0000256" key="11">
    <source>
        <dbReference type="PIRSR" id="PIRSR001362-1"/>
    </source>
</evidence>
<feature type="active site" description="Proton acceptor" evidence="11">
    <location>
        <position position="185"/>
    </location>
</feature>
<evidence type="ECO:0000256" key="2">
    <source>
        <dbReference type="ARBA" id="ARBA00005704"/>
    </source>
</evidence>
<comment type="catalytic activity">
    <reaction evidence="8">
        <text>D-threo-isocitrate = glyoxylate + succinate</text>
        <dbReference type="Rhea" id="RHEA:13245"/>
        <dbReference type="ChEBI" id="CHEBI:15562"/>
        <dbReference type="ChEBI" id="CHEBI:30031"/>
        <dbReference type="ChEBI" id="CHEBI:36655"/>
        <dbReference type="EC" id="4.1.3.1"/>
    </reaction>
</comment>
<dbReference type="InterPro" id="IPR018523">
    <property type="entry name" value="Isocitrate_lyase_ph_CS"/>
</dbReference>
<organism evidence="14 15">
    <name type="scientific">Rubellimicrobium mesophilum DSM 19309</name>
    <dbReference type="NCBI Taxonomy" id="442562"/>
    <lineage>
        <taxon>Bacteria</taxon>
        <taxon>Pseudomonadati</taxon>
        <taxon>Pseudomonadota</taxon>
        <taxon>Alphaproteobacteria</taxon>
        <taxon>Rhodobacterales</taxon>
        <taxon>Roseobacteraceae</taxon>
        <taxon>Rubellimicrobium</taxon>
    </lineage>
</organism>
<dbReference type="STRING" id="442562.Rumeso_01065"/>
<protein>
    <recommendedName>
        <fullName evidence="4 10">Isocitrate lyase</fullName>
        <ecNumber evidence="3 10">4.1.3.1</ecNumber>
    </recommendedName>
</protein>
<dbReference type="PANTHER" id="PTHR21631:SF3">
    <property type="entry name" value="BIFUNCTIONAL GLYOXYLATE CYCLE PROTEIN"/>
    <property type="match status" value="1"/>
</dbReference>
<dbReference type="FunFam" id="3.20.20.60:FF:000005">
    <property type="entry name" value="Isocitrate lyase"/>
    <property type="match status" value="1"/>
</dbReference>
<dbReference type="GO" id="GO:0006099">
    <property type="term" value="P:tricarboxylic acid cycle"/>
    <property type="evidence" value="ECO:0007669"/>
    <property type="project" value="UniProtKB-UniRule"/>
</dbReference>
<feature type="binding site" evidence="12">
    <location>
        <position position="222"/>
    </location>
    <ligand>
        <name>substrate</name>
    </ligand>
</feature>
<dbReference type="InterPro" id="IPR006254">
    <property type="entry name" value="Isocitrate_lyase"/>
</dbReference>
<gene>
    <name evidence="14" type="ORF">Rumeso_01065</name>
</gene>
<keyword evidence="13" id="KW-0479">Metal-binding</keyword>